<evidence type="ECO:0000256" key="2">
    <source>
        <dbReference type="SAM" id="Phobius"/>
    </source>
</evidence>
<comment type="caution">
    <text evidence="4">The sequence shown here is derived from an EMBL/GenBank/DDBJ whole genome shotgun (WGS) entry which is preliminary data.</text>
</comment>
<feature type="region of interest" description="Disordered" evidence="1">
    <location>
        <begin position="24"/>
        <end position="156"/>
    </location>
</feature>
<evidence type="ECO:0000313" key="5">
    <source>
        <dbReference type="Proteomes" id="UP000321412"/>
    </source>
</evidence>
<protein>
    <submittedName>
        <fullName evidence="4">Uncharacterized protein</fullName>
    </submittedName>
</protein>
<feature type="compositionally biased region" description="Pro residues" evidence="1">
    <location>
        <begin position="43"/>
        <end position="54"/>
    </location>
</feature>
<keyword evidence="2" id="KW-1133">Transmembrane helix</keyword>
<keyword evidence="2" id="KW-0472">Membrane</keyword>
<dbReference type="OrthoDB" id="9858514at2"/>
<organism evidence="4 5">
    <name type="scientific">Lujinxingia vulgaris</name>
    <dbReference type="NCBI Taxonomy" id="2600176"/>
    <lineage>
        <taxon>Bacteria</taxon>
        <taxon>Deltaproteobacteria</taxon>
        <taxon>Bradymonadales</taxon>
        <taxon>Lujinxingiaceae</taxon>
        <taxon>Lujinxingia</taxon>
    </lineage>
</organism>
<evidence type="ECO:0000256" key="3">
    <source>
        <dbReference type="SAM" id="SignalP"/>
    </source>
</evidence>
<keyword evidence="2" id="KW-0812">Transmembrane</keyword>
<feature type="chain" id="PRO_5022993404" evidence="3">
    <location>
        <begin position="27"/>
        <end position="185"/>
    </location>
</feature>
<reference evidence="4 5" key="1">
    <citation type="submission" date="2019-08" db="EMBL/GenBank/DDBJ databases">
        <title>Bradymonadales sp. TMQ4.</title>
        <authorList>
            <person name="Liang Q."/>
        </authorList>
    </citation>
    <scope>NUCLEOTIDE SEQUENCE [LARGE SCALE GENOMIC DNA]</scope>
    <source>
        <strain evidence="4 5">TMQ4</strain>
    </source>
</reference>
<feature type="signal peptide" evidence="3">
    <location>
        <begin position="1"/>
        <end position="26"/>
    </location>
</feature>
<dbReference type="AlphaFoldDB" id="A0A5C6X5U7"/>
<dbReference type="EMBL" id="VOSM01000016">
    <property type="protein sequence ID" value="TXD34070.1"/>
    <property type="molecule type" value="Genomic_DNA"/>
</dbReference>
<evidence type="ECO:0000256" key="1">
    <source>
        <dbReference type="SAM" id="MobiDB-lite"/>
    </source>
</evidence>
<keyword evidence="5" id="KW-1185">Reference proteome</keyword>
<dbReference type="RefSeq" id="WP_146983211.1">
    <property type="nucleotide sequence ID" value="NZ_VOSM01000016.1"/>
</dbReference>
<dbReference type="Proteomes" id="UP000321412">
    <property type="component" value="Unassembled WGS sequence"/>
</dbReference>
<sequence length="185" mass="18734">MACSHLRARAILIALVSILCTSPAQASPPDAAFSERAPLAQQTPPPGTAPPGTLPPGSTQPAPPTPDLPDAGDTSAPYSADTGDAGDTTPGQRTQPHVPGQPRPDRNSDAGDDTDVPDSGRFSIGEIISADLPDAGAPDDTDAPDARVAGCQSEGAQGSPWAISVVLLGFMVLHAAGLLGRRHVR</sequence>
<feature type="transmembrane region" description="Helical" evidence="2">
    <location>
        <begin position="161"/>
        <end position="180"/>
    </location>
</feature>
<proteinExistence type="predicted"/>
<evidence type="ECO:0000313" key="4">
    <source>
        <dbReference type="EMBL" id="TXD34070.1"/>
    </source>
</evidence>
<keyword evidence="3" id="KW-0732">Signal</keyword>
<accession>A0A5C6X5U7</accession>
<name>A0A5C6X5U7_9DELT</name>
<gene>
    <name evidence="4" type="ORF">FRC98_19635</name>
</gene>